<protein>
    <submittedName>
        <fullName evidence="3">DUF2285 domain-containing protein</fullName>
    </submittedName>
</protein>
<dbReference type="Pfam" id="PF10074">
    <property type="entry name" value="RovC_DNA-bd"/>
    <property type="match status" value="1"/>
</dbReference>
<feature type="domain" description="T6SS Transcription factor RovC-like DNA binding" evidence="1">
    <location>
        <begin position="170"/>
        <end position="265"/>
    </location>
</feature>
<feature type="domain" description="Transcriptional regulator-like" evidence="2">
    <location>
        <begin position="9"/>
        <end position="73"/>
    </location>
</feature>
<evidence type="ECO:0000313" key="3">
    <source>
        <dbReference type="EMBL" id="HBQ47796.1"/>
    </source>
</evidence>
<dbReference type="InterPro" id="IPR045465">
    <property type="entry name" value="Trans_reg_dom"/>
</dbReference>
<dbReference type="Proteomes" id="UP000263957">
    <property type="component" value="Unassembled WGS sequence"/>
</dbReference>
<gene>
    <name evidence="3" type="ORF">DD728_02750</name>
</gene>
<dbReference type="Pfam" id="PF20109">
    <property type="entry name" value="Trans_reg_dom"/>
    <property type="match status" value="1"/>
</dbReference>
<evidence type="ECO:0000313" key="4">
    <source>
        <dbReference type="Proteomes" id="UP000263957"/>
    </source>
</evidence>
<reference evidence="3 4" key="1">
    <citation type="journal article" date="2018" name="Nat. Biotechnol.">
        <title>A standardized bacterial taxonomy based on genome phylogeny substantially revises the tree of life.</title>
        <authorList>
            <person name="Parks D.H."/>
            <person name="Chuvochina M."/>
            <person name="Waite D.W."/>
            <person name="Rinke C."/>
            <person name="Skarshewski A."/>
            <person name="Chaumeil P.A."/>
            <person name="Hugenholtz P."/>
        </authorList>
    </citation>
    <scope>NUCLEOTIDE SEQUENCE [LARGE SCALE GENOMIC DNA]</scope>
    <source>
        <strain evidence="3">UBA10378</strain>
    </source>
</reference>
<accession>A0A356W4K7</accession>
<dbReference type="InterPro" id="IPR018754">
    <property type="entry name" value="RovC-like_DNA-bd"/>
</dbReference>
<sequence>MSRLADHISAYDYTWLLSDSRWAWEFLRRNRRFLEDSSLPSASELSFAPACHQITLVRPRAPQALAERWGLAFFPDPEDSGLEADAFWSGGLYPRRVHMQVSPSGPNESCEFYDRTVGICRITHFTDLAGREQFLLKGNGCVIQVFCTGMSLLAREPVKLSFIIDSLDEFQAKLKTLQRAQRVYDPQAEADIPEWTRHSLALRNALVALDCHDAKLSYFETAGFIYGEERAREAWDSPSRAMKDEMRRALARGRDLRDGGYATLLGPVENALLLA</sequence>
<comment type="caution">
    <text evidence="3">The sequence shown here is derived from an EMBL/GenBank/DDBJ whole genome shotgun (WGS) entry which is preliminary data.</text>
</comment>
<evidence type="ECO:0000259" key="2">
    <source>
        <dbReference type="Pfam" id="PF20109"/>
    </source>
</evidence>
<dbReference type="RefSeq" id="WP_084419950.1">
    <property type="nucleotide sequence ID" value="NZ_CAXEMP010000044.1"/>
</dbReference>
<proteinExistence type="predicted"/>
<dbReference type="EMBL" id="DOGS01000060">
    <property type="protein sequence ID" value="HBQ47796.1"/>
    <property type="molecule type" value="Genomic_DNA"/>
</dbReference>
<organism evidence="3 4">
    <name type="scientific">Hyphomonas atlantica</name>
    <dbReference type="NCBI Taxonomy" id="1280948"/>
    <lineage>
        <taxon>Bacteria</taxon>
        <taxon>Pseudomonadati</taxon>
        <taxon>Pseudomonadota</taxon>
        <taxon>Alphaproteobacteria</taxon>
        <taxon>Hyphomonadales</taxon>
        <taxon>Hyphomonadaceae</taxon>
        <taxon>Hyphomonas</taxon>
    </lineage>
</organism>
<evidence type="ECO:0000259" key="1">
    <source>
        <dbReference type="Pfam" id="PF10074"/>
    </source>
</evidence>
<dbReference type="AlphaFoldDB" id="A0A356W4K7"/>
<name>A0A356W4K7_9PROT</name>